<dbReference type="AlphaFoldDB" id="A0A9X1QHS8"/>
<sequence length="487" mass="53876">MKRLIIFFLPILLMTACVDSLDDYNVDQKRPSEVPPVTLFSNALKGLADTLTSPNVNVNNYRLYVQQWATTTYLDEPRYNVTARTVPQAFWQGLYKGVISDLNEARRLLNADEFILPANRDVQLAQIEVVEVMAWAALVNTFGNIPYTESLNPDNVLPKYDDAKTVYDDLLARLDVAIPKFTSPGTPFSDGDLLYEGNKAQWAKFGNSLKLKLAMIIADSDPAKAKTLVAQAAPNVFTSNNDNAAFPYISTPPNYNVIAQNLNPLYSSRQDFVASATLVNPLKELKDPRLPAFFTPNEDGEYVGGAYGFSNTYSAFSHVGDNIIEPDLEGILLDYAEVELLLAEAVERGFITGSAATHYNKGVGASIEYWLDNIGTPAAEITAATTAYLAQPKVAYATAATNWKEKIGFQKWLALYNRGWESWVEWRRLDYPKLLPPTGGNAPAGLAIPVRMIYPINEQTLNGANRESAATAIGGDLVTTKLWWDKF</sequence>
<evidence type="ECO:0000313" key="2">
    <source>
        <dbReference type="Proteomes" id="UP001139411"/>
    </source>
</evidence>
<name>A0A9X1QHS8_9BACT</name>
<comment type="caution">
    <text evidence="1">The sequence shown here is derived from an EMBL/GenBank/DDBJ whole genome shotgun (WGS) entry which is preliminary data.</text>
</comment>
<dbReference type="RefSeq" id="WP_235179078.1">
    <property type="nucleotide sequence ID" value="NZ_JAKFFV010000012.1"/>
</dbReference>
<dbReference type="SUPFAM" id="SSF48452">
    <property type="entry name" value="TPR-like"/>
    <property type="match status" value="1"/>
</dbReference>
<dbReference type="Pfam" id="PF12771">
    <property type="entry name" value="SusD-like_2"/>
    <property type="match status" value="1"/>
</dbReference>
<keyword evidence="1" id="KW-0449">Lipoprotein</keyword>
<dbReference type="Gene3D" id="1.25.40.390">
    <property type="match status" value="1"/>
</dbReference>
<dbReference type="Proteomes" id="UP001139411">
    <property type="component" value="Unassembled WGS sequence"/>
</dbReference>
<organism evidence="1 2">
    <name type="scientific">Dyadobacter chenhuakuii</name>
    <dbReference type="NCBI Taxonomy" id="2909339"/>
    <lineage>
        <taxon>Bacteria</taxon>
        <taxon>Pseudomonadati</taxon>
        <taxon>Bacteroidota</taxon>
        <taxon>Cytophagia</taxon>
        <taxon>Cytophagales</taxon>
        <taxon>Spirosomataceae</taxon>
        <taxon>Dyadobacter</taxon>
    </lineage>
</organism>
<reference evidence="1" key="1">
    <citation type="submission" date="2022-01" db="EMBL/GenBank/DDBJ databases">
        <title>Novel species in genus Dyadobacter.</title>
        <authorList>
            <person name="Ma C."/>
        </authorList>
    </citation>
    <scope>NUCLEOTIDE SEQUENCE</scope>
    <source>
        <strain evidence="1">CY357</strain>
    </source>
</reference>
<proteinExistence type="predicted"/>
<dbReference type="PROSITE" id="PS51257">
    <property type="entry name" value="PROKAR_LIPOPROTEIN"/>
    <property type="match status" value="1"/>
</dbReference>
<dbReference type="InterPro" id="IPR011990">
    <property type="entry name" value="TPR-like_helical_dom_sf"/>
</dbReference>
<evidence type="ECO:0000313" key="1">
    <source>
        <dbReference type="EMBL" id="MCF2500742.1"/>
    </source>
</evidence>
<dbReference type="EMBL" id="JAKFFV010000012">
    <property type="protein sequence ID" value="MCF2500742.1"/>
    <property type="molecule type" value="Genomic_DNA"/>
</dbReference>
<gene>
    <name evidence="1" type="ORF">L0661_20645</name>
</gene>
<dbReference type="InterPro" id="IPR041662">
    <property type="entry name" value="SusD-like_2"/>
</dbReference>
<accession>A0A9X1QHS8</accession>
<protein>
    <submittedName>
        <fullName evidence="1">SusD/RagB family nutrient-binding outer membrane lipoprotein</fullName>
    </submittedName>
</protein>